<proteinExistence type="predicted"/>
<accession>D5BJD6</accession>
<dbReference type="RefSeq" id="WP_013070754.1">
    <property type="nucleotide sequence ID" value="NC_014041.1"/>
</dbReference>
<dbReference type="STRING" id="655815.ZPR_1264"/>
<dbReference type="KEGG" id="zpr:ZPR_1264"/>
<organism evidence="2 3">
    <name type="scientific">Zunongwangia profunda (strain DSM 18752 / CCTCC AB 206139 / SM-A87)</name>
    <name type="common">Wangia profunda</name>
    <dbReference type="NCBI Taxonomy" id="655815"/>
    <lineage>
        <taxon>Bacteria</taxon>
        <taxon>Pseudomonadati</taxon>
        <taxon>Bacteroidota</taxon>
        <taxon>Flavobacteriia</taxon>
        <taxon>Flavobacteriales</taxon>
        <taxon>Flavobacteriaceae</taxon>
        <taxon>Zunongwangia</taxon>
    </lineage>
</organism>
<keyword evidence="3" id="KW-1185">Reference proteome</keyword>
<gene>
    <name evidence="2" type="ordered locus">ZPR_1264</name>
</gene>
<dbReference type="Proteomes" id="UP000001654">
    <property type="component" value="Chromosome"/>
</dbReference>
<evidence type="ECO:0000313" key="2">
    <source>
        <dbReference type="EMBL" id="ADF51602.1"/>
    </source>
</evidence>
<dbReference type="EMBL" id="CP001650">
    <property type="protein sequence ID" value="ADF51602.1"/>
    <property type="molecule type" value="Genomic_DNA"/>
</dbReference>
<dbReference type="Pfam" id="PF13595">
    <property type="entry name" value="DUF4138"/>
    <property type="match status" value="1"/>
</dbReference>
<dbReference type="eggNOG" id="COG3504">
    <property type="taxonomic scope" value="Bacteria"/>
</dbReference>
<reference evidence="2 3" key="1">
    <citation type="journal article" date="2010" name="BMC Genomics">
        <title>The complete genome of Zunongwangia profunda SM-A87 reveals its adaptation to the deep-sea environment and ecological role in sedimentary organic nitrogen degradation.</title>
        <authorList>
            <person name="Qin Q.L."/>
            <person name="Zhang X.Y."/>
            <person name="Wang X.M."/>
            <person name="Liu G.M."/>
            <person name="Chen X.L."/>
            <person name="Xie B.B."/>
            <person name="Dang H.Y."/>
            <person name="Zhou B.C."/>
            <person name="Yu J."/>
            <person name="Zhang Y.Z."/>
        </authorList>
    </citation>
    <scope>NUCLEOTIDE SEQUENCE [LARGE SCALE GENOMIC DNA]</scope>
    <source>
        <strain evidence="3">DSM 18752 / CCTCC AB 206139 / SM-A87</strain>
    </source>
</reference>
<evidence type="ECO:0000256" key="1">
    <source>
        <dbReference type="SAM" id="SignalP"/>
    </source>
</evidence>
<feature type="chain" id="PRO_5003069418" evidence="1">
    <location>
        <begin position="21"/>
        <end position="269"/>
    </location>
</feature>
<keyword evidence="1" id="KW-0732">Signal</keyword>
<evidence type="ECO:0000313" key="3">
    <source>
        <dbReference type="Proteomes" id="UP000001654"/>
    </source>
</evidence>
<sequence>MRTFTIILLLALINPVNAQKALDTLYANDKKNVALFLPSAIRQGITGASNFVFTYNREKKQYFGLLKAQPGEESNLLVVTDDGKVYSYMLKYKKELPKLNYFISTDESIGMEIPAKATPKTTQKEQDSLIKRQEYFQRFAEYLLKTGKKHSKTKRKRGIKLQLRRIAYNASETYLVMELTNTSGITFEIDFLKVYRVSGNKKRKSSFQKLETKPIYTCHMPSKIYNSQSLHLVYVLPKFVLGSKEKLQLELQELNGSRKIVLKTPMNKK</sequence>
<dbReference type="OrthoDB" id="1451423at2"/>
<dbReference type="HOGENOM" id="CLU_1003913_0_0_10"/>
<protein>
    <submittedName>
        <fullName evidence="2">Conserved protein found in conjugate transposon</fullName>
    </submittedName>
</protein>
<name>D5BJD6_ZUNPS</name>
<dbReference type="InterPro" id="IPR022298">
    <property type="entry name" value="Conjug_transposon_TraN"/>
</dbReference>
<dbReference type="AlphaFoldDB" id="D5BJD6"/>
<feature type="signal peptide" evidence="1">
    <location>
        <begin position="1"/>
        <end position="20"/>
    </location>
</feature>